<dbReference type="KEGG" id="ahel:Q31a_37850"/>
<dbReference type="AlphaFoldDB" id="A0A518GA64"/>
<sequence>MRWRIAKFLILLILAWCTMTTLHEFGHIVSGWACGGTLQSVSLVPWSLPYSIFEPDPWPLFTLWGGPIVGSLLPVMLALIVRQPWSAFIAYFCLLSNGAYLATAWMTGDRYLDTTKLLDHGAPPLAIAAFCGLTISVGYLGFRRQCIYWLSPELDNDSTGSSCTASTTT</sequence>
<feature type="transmembrane region" description="Helical" evidence="1">
    <location>
        <begin position="59"/>
        <end position="81"/>
    </location>
</feature>
<evidence type="ECO:0000313" key="2">
    <source>
        <dbReference type="EMBL" id="QDV25459.1"/>
    </source>
</evidence>
<feature type="transmembrane region" description="Helical" evidence="1">
    <location>
        <begin position="88"/>
        <end position="105"/>
    </location>
</feature>
<keyword evidence="3" id="KW-1185">Reference proteome</keyword>
<reference evidence="2 3" key="1">
    <citation type="submission" date="2019-02" db="EMBL/GenBank/DDBJ databases">
        <title>Deep-cultivation of Planctomycetes and their phenomic and genomic characterization uncovers novel biology.</title>
        <authorList>
            <person name="Wiegand S."/>
            <person name="Jogler M."/>
            <person name="Boedeker C."/>
            <person name="Pinto D."/>
            <person name="Vollmers J."/>
            <person name="Rivas-Marin E."/>
            <person name="Kohn T."/>
            <person name="Peeters S.H."/>
            <person name="Heuer A."/>
            <person name="Rast P."/>
            <person name="Oberbeckmann S."/>
            <person name="Bunk B."/>
            <person name="Jeske O."/>
            <person name="Meyerdierks A."/>
            <person name="Storesund J.E."/>
            <person name="Kallscheuer N."/>
            <person name="Luecker S."/>
            <person name="Lage O.M."/>
            <person name="Pohl T."/>
            <person name="Merkel B.J."/>
            <person name="Hornburger P."/>
            <person name="Mueller R.-W."/>
            <person name="Bruemmer F."/>
            <person name="Labrenz M."/>
            <person name="Spormann A.M."/>
            <person name="Op den Camp H."/>
            <person name="Overmann J."/>
            <person name="Amann R."/>
            <person name="Jetten M.S.M."/>
            <person name="Mascher T."/>
            <person name="Medema M.H."/>
            <person name="Devos D.P."/>
            <person name="Kaster A.-K."/>
            <person name="Ovreas L."/>
            <person name="Rohde M."/>
            <person name="Galperin M.Y."/>
            <person name="Jogler C."/>
        </authorList>
    </citation>
    <scope>NUCLEOTIDE SEQUENCE [LARGE SCALE GENOMIC DNA]</scope>
    <source>
        <strain evidence="2 3">Q31a</strain>
    </source>
</reference>
<keyword evidence="1" id="KW-1133">Transmembrane helix</keyword>
<dbReference type="Proteomes" id="UP000318017">
    <property type="component" value="Chromosome"/>
</dbReference>
<organism evidence="2 3">
    <name type="scientific">Aureliella helgolandensis</name>
    <dbReference type="NCBI Taxonomy" id="2527968"/>
    <lineage>
        <taxon>Bacteria</taxon>
        <taxon>Pseudomonadati</taxon>
        <taxon>Planctomycetota</taxon>
        <taxon>Planctomycetia</taxon>
        <taxon>Pirellulales</taxon>
        <taxon>Pirellulaceae</taxon>
        <taxon>Aureliella</taxon>
    </lineage>
</organism>
<accession>A0A518GA64</accession>
<dbReference type="RefSeq" id="WP_231690811.1">
    <property type="nucleotide sequence ID" value="NZ_CP036298.1"/>
</dbReference>
<dbReference type="EMBL" id="CP036298">
    <property type="protein sequence ID" value="QDV25459.1"/>
    <property type="molecule type" value="Genomic_DNA"/>
</dbReference>
<evidence type="ECO:0000313" key="3">
    <source>
        <dbReference type="Proteomes" id="UP000318017"/>
    </source>
</evidence>
<evidence type="ECO:0008006" key="4">
    <source>
        <dbReference type="Google" id="ProtNLM"/>
    </source>
</evidence>
<keyword evidence="1" id="KW-0812">Transmembrane</keyword>
<protein>
    <recommendedName>
        <fullName evidence="4">Peptidase family M50</fullName>
    </recommendedName>
</protein>
<keyword evidence="1" id="KW-0472">Membrane</keyword>
<evidence type="ECO:0000256" key="1">
    <source>
        <dbReference type="SAM" id="Phobius"/>
    </source>
</evidence>
<name>A0A518GA64_9BACT</name>
<proteinExistence type="predicted"/>
<feature type="transmembrane region" description="Helical" evidence="1">
    <location>
        <begin position="125"/>
        <end position="142"/>
    </location>
</feature>
<gene>
    <name evidence="2" type="ORF">Q31a_37850</name>
</gene>